<comment type="caution">
    <text evidence="14">The sequence shown here is derived from an EMBL/GenBank/DDBJ whole genome shotgun (WGS) entry which is preliminary data.</text>
</comment>
<dbReference type="Gene3D" id="1.20.120.1310">
    <property type="entry name" value="Carboxysome Shell Carbonic Anhydrase, N-terminal helical domain"/>
    <property type="match status" value="1"/>
</dbReference>
<evidence type="ECO:0000256" key="10">
    <source>
        <dbReference type="ARBA" id="ARBA00024121"/>
    </source>
</evidence>
<keyword evidence="4" id="KW-0862">Zinc</keyword>
<comment type="similarity">
    <text evidence="9">Belongs to the beta-class carbonic anhydrase family. CsoSCA subfamily.</text>
</comment>
<evidence type="ECO:0000313" key="14">
    <source>
        <dbReference type="EMBL" id="RCN55932.1"/>
    </source>
</evidence>
<dbReference type="Pfam" id="PF08936">
    <property type="entry name" value="CsoSCA_C"/>
    <property type="match status" value="1"/>
</dbReference>
<dbReference type="Pfam" id="PF20686">
    <property type="entry name" value="CsoSCA_cat"/>
    <property type="match status" value="1"/>
</dbReference>
<evidence type="ECO:0000256" key="13">
    <source>
        <dbReference type="NCBIfam" id="TIGR02701"/>
    </source>
</evidence>
<dbReference type="GO" id="GO:0015977">
    <property type="term" value="P:carbon fixation"/>
    <property type="evidence" value="ECO:0007669"/>
    <property type="project" value="UniProtKB-UniRule"/>
</dbReference>
<dbReference type="OrthoDB" id="544846at2"/>
<keyword evidence="5" id="KW-0456">Lyase</keyword>
<dbReference type="EMBL" id="PSYR01000002">
    <property type="protein sequence ID" value="RCN55932.1"/>
    <property type="molecule type" value="Genomic_DNA"/>
</dbReference>
<dbReference type="STRING" id="163359.A9R16_00115"/>
<dbReference type="NCBIfam" id="TIGR02701">
    <property type="entry name" value="shell_carb_anhy"/>
    <property type="match status" value="1"/>
</dbReference>
<evidence type="ECO:0000256" key="2">
    <source>
        <dbReference type="ARBA" id="ARBA00012925"/>
    </source>
</evidence>
<proteinExistence type="inferred from homology"/>
<evidence type="ECO:0000256" key="5">
    <source>
        <dbReference type="ARBA" id="ARBA00023239"/>
    </source>
</evidence>
<keyword evidence="8" id="KW-1282">Carboxysome</keyword>
<evidence type="ECO:0000313" key="15">
    <source>
        <dbReference type="Proteomes" id="UP000253250"/>
    </source>
</evidence>
<dbReference type="InterPro" id="IPR048620">
    <property type="entry name" value="CsoSCA_C"/>
</dbReference>
<dbReference type="GO" id="GO:0046872">
    <property type="term" value="F:metal ion binding"/>
    <property type="evidence" value="ECO:0007669"/>
    <property type="project" value="UniProtKB-KW"/>
</dbReference>
<evidence type="ECO:0000256" key="12">
    <source>
        <dbReference type="ARBA" id="ARBA00048348"/>
    </source>
</evidence>
<evidence type="ECO:0000256" key="3">
    <source>
        <dbReference type="ARBA" id="ARBA00022723"/>
    </source>
</evidence>
<accession>A0A1C2FXM1</accession>
<evidence type="ECO:0000256" key="11">
    <source>
        <dbReference type="ARBA" id="ARBA00024446"/>
    </source>
</evidence>
<sequence length="522" mass="57377">MDTRRSSTMRRARSGPQGQLAGGMARGRARPGWLRAGAARAEALGVEHPACATLPARGCRHALVDRNENARLFECEQGIKDRFDRIVPTLQEIAALGRGSDFPGRAQDWARERLGFELPTAVLERAWVRGPDMGALYAQAVFSALAGAVARFGDRIREELAAGQGWDALLVDCGFHAMNVSACADGRLKGLFPYVLRIPAANLVRRSAFAGTLFDVEEDVRHWEHAELRRYREGFPTTADVPTRYLKVAVYHGSSLDPKHQGCAAHGSNERAATEAALERLYEFRRAIENAFCCGAGTDILLIGVDTDTDAIRVHVPDGNGDVSAYRYIDNAALYRQTLTLDADRARLAVYEAIRAASATEGWGKGEGEPHDGMRRLIATLLINNMSQIEYVGEYHGGWYGDMGHGERFVSVGDGFPEVQVRNIAYYARLDTVEEGAADLDVGVKIFRHLNVERGLPIPVALHYHFNEQVPGSRARMEDKIRRIAEGIQGRYAHLAKEGLLYLHGSVQDMAPGSALEEVALT</sequence>
<dbReference type="Gene3D" id="3.30.1330.140">
    <property type="entry name" value="Carboxysome Shell Carbonic Anhydrase, C-terminal domain"/>
    <property type="match status" value="1"/>
</dbReference>
<evidence type="ECO:0000256" key="8">
    <source>
        <dbReference type="ARBA" id="ARBA00023669"/>
    </source>
</evidence>
<dbReference type="GO" id="GO:0004089">
    <property type="term" value="F:carbonate dehydratase activity"/>
    <property type="evidence" value="ECO:0007669"/>
    <property type="project" value="UniProtKB-UniRule"/>
</dbReference>
<protein>
    <recommendedName>
        <fullName evidence="10 13">Carboxysome shell carbonic anhydrase</fullName>
        <ecNumber evidence="2 13">4.2.1.1</ecNumber>
    </recommendedName>
</protein>
<dbReference type="InterPro" id="IPR048619">
    <property type="entry name" value="CsoSCA_N"/>
</dbReference>
<evidence type="ECO:0000256" key="7">
    <source>
        <dbReference type="ARBA" id="ARBA00023587"/>
    </source>
</evidence>
<name>A0A1C2FXM1_9GAMM</name>
<dbReference type="InterPro" id="IPR043065">
    <property type="entry name" value="CsoSCA_N_sf"/>
</dbReference>
<dbReference type="InterPro" id="IPR048539">
    <property type="entry name" value="CsoSCA_cat"/>
</dbReference>
<dbReference type="AlphaFoldDB" id="A0A1C2FXM1"/>
<dbReference type="Pfam" id="PF20687">
    <property type="entry name" value="CsoSCA_N"/>
    <property type="match status" value="1"/>
</dbReference>
<evidence type="ECO:0000256" key="9">
    <source>
        <dbReference type="ARBA" id="ARBA00024021"/>
    </source>
</evidence>
<keyword evidence="11" id="KW-1283">Bacterial microcompartment</keyword>
<dbReference type="EC" id="4.2.1.1" evidence="2 13"/>
<gene>
    <name evidence="14" type="ORF">C4900_08520</name>
</gene>
<keyword evidence="3" id="KW-0479">Metal-binding</keyword>
<comment type="catalytic activity">
    <reaction evidence="12">
        <text>hydrogencarbonate + H(+) = CO2 + H2O</text>
        <dbReference type="Rhea" id="RHEA:10748"/>
        <dbReference type="ChEBI" id="CHEBI:15377"/>
        <dbReference type="ChEBI" id="CHEBI:15378"/>
        <dbReference type="ChEBI" id="CHEBI:16526"/>
        <dbReference type="ChEBI" id="CHEBI:17544"/>
        <dbReference type="EC" id="4.2.1.1"/>
    </reaction>
</comment>
<evidence type="ECO:0000256" key="1">
    <source>
        <dbReference type="ARBA" id="ARBA00001947"/>
    </source>
</evidence>
<dbReference type="GO" id="GO:0031470">
    <property type="term" value="C:carboxysome"/>
    <property type="evidence" value="ECO:0007669"/>
    <property type="project" value="UniProtKB-SubCell"/>
</dbReference>
<keyword evidence="6" id="KW-0120">Carbon dioxide fixation</keyword>
<comment type="subcellular location">
    <subcellularLocation>
        <location evidence="7">Carboxysome</location>
    </subcellularLocation>
</comment>
<organism evidence="14 15">
    <name type="scientific">Acidiferrobacter thiooxydans</name>
    <dbReference type="NCBI Taxonomy" id="163359"/>
    <lineage>
        <taxon>Bacteria</taxon>
        <taxon>Pseudomonadati</taxon>
        <taxon>Pseudomonadota</taxon>
        <taxon>Gammaproteobacteria</taxon>
        <taxon>Acidiferrobacterales</taxon>
        <taxon>Acidiferrobacteraceae</taxon>
        <taxon>Acidiferrobacter</taxon>
    </lineage>
</organism>
<keyword evidence="15" id="KW-1185">Reference proteome</keyword>
<dbReference type="InterPro" id="IPR014074">
    <property type="entry name" value="Carboxysome_shell_carb_anhy"/>
</dbReference>
<dbReference type="RefSeq" id="WP_065972143.1">
    <property type="nucleotide sequence ID" value="NZ_CP080624.1"/>
</dbReference>
<reference evidence="14 15" key="1">
    <citation type="submission" date="2018-02" db="EMBL/GenBank/DDBJ databases">
        <title>Insights into the biology of acidophilic members of the Acidiferrobacteraceae family derived from comparative genomic analyses.</title>
        <authorList>
            <person name="Issotta F."/>
            <person name="Thyssen C."/>
            <person name="Mena C."/>
            <person name="Moya A."/>
            <person name="Bellenberg S."/>
            <person name="Sproer C."/>
            <person name="Covarrubias P.C."/>
            <person name="Sand W."/>
            <person name="Quatrini R."/>
            <person name="Vera M."/>
        </authorList>
    </citation>
    <scope>NUCLEOTIDE SEQUENCE [LARGE SCALE GENOMIC DNA]</scope>
    <source>
        <strain evidence="15">m-1</strain>
    </source>
</reference>
<evidence type="ECO:0000256" key="4">
    <source>
        <dbReference type="ARBA" id="ARBA00022833"/>
    </source>
</evidence>
<dbReference type="Proteomes" id="UP000253250">
    <property type="component" value="Unassembled WGS sequence"/>
</dbReference>
<comment type="cofactor">
    <cofactor evidence="1">
        <name>Zn(2+)</name>
        <dbReference type="ChEBI" id="CHEBI:29105"/>
    </cofactor>
</comment>
<dbReference type="InterPro" id="IPR043066">
    <property type="entry name" value="CsoSCA_C_sf"/>
</dbReference>
<evidence type="ECO:0000256" key="6">
    <source>
        <dbReference type="ARBA" id="ARBA00023300"/>
    </source>
</evidence>